<dbReference type="Gene3D" id="2.120.10.30">
    <property type="entry name" value="TolB, C-terminal domain"/>
    <property type="match status" value="1"/>
</dbReference>
<name>A0A2W5A2K6_9SPHN</name>
<sequence>MILTGLLLLGLTGGSGAAQAASDPLDLAPLAARNGLCSVTSVGFFGALTTVIAGGSAPALHYRVGQGPWLDADVALNSPHSILRMPNGHWLINDTNNHRIVEMDDISGLGRNVVREQLAGIRLNRPHDQILDPSTGYIYLIDGGRHLFRFKSLDGPIDTWTFESPREMDYARALSWFDGKLHVIHSSRGEVWRIDDYDRRSYTVFRSPRPANSAARSATPYRDFPAGALDMTGLVLNDVEKAGDWYYGTNFFTKTYAHGSDPSTARLIRWRTWHDFEKGHWQDMSASLPDGVVPYFLTVQRGGVYIPYFRFEPEKGCAAGGVMLLE</sequence>
<dbReference type="Proteomes" id="UP000249066">
    <property type="component" value="Unassembled WGS sequence"/>
</dbReference>
<evidence type="ECO:0000256" key="1">
    <source>
        <dbReference type="SAM" id="SignalP"/>
    </source>
</evidence>
<protein>
    <recommendedName>
        <fullName evidence="4">6-bladed beta-propeller</fullName>
    </recommendedName>
</protein>
<evidence type="ECO:0000313" key="3">
    <source>
        <dbReference type="Proteomes" id="UP000249066"/>
    </source>
</evidence>
<dbReference type="AlphaFoldDB" id="A0A2W5A2K6"/>
<dbReference type="EMBL" id="QFNN01000125">
    <property type="protein sequence ID" value="PZO87567.1"/>
    <property type="molecule type" value="Genomic_DNA"/>
</dbReference>
<feature type="signal peptide" evidence="1">
    <location>
        <begin position="1"/>
        <end position="20"/>
    </location>
</feature>
<evidence type="ECO:0000313" key="2">
    <source>
        <dbReference type="EMBL" id="PZO87567.1"/>
    </source>
</evidence>
<organism evidence="2 3">
    <name type="scientific">Sphingomonas sanxanigenens</name>
    <dbReference type="NCBI Taxonomy" id="397260"/>
    <lineage>
        <taxon>Bacteria</taxon>
        <taxon>Pseudomonadati</taxon>
        <taxon>Pseudomonadota</taxon>
        <taxon>Alphaproteobacteria</taxon>
        <taxon>Sphingomonadales</taxon>
        <taxon>Sphingomonadaceae</taxon>
        <taxon>Sphingomonas</taxon>
    </lineage>
</organism>
<accession>A0A2W5A2K6</accession>
<gene>
    <name evidence="2" type="ORF">DI623_14475</name>
</gene>
<feature type="chain" id="PRO_5016099139" description="6-bladed beta-propeller" evidence="1">
    <location>
        <begin position="21"/>
        <end position="326"/>
    </location>
</feature>
<dbReference type="SUPFAM" id="SSF63829">
    <property type="entry name" value="Calcium-dependent phosphotriesterase"/>
    <property type="match status" value="1"/>
</dbReference>
<comment type="caution">
    <text evidence="2">The sequence shown here is derived from an EMBL/GenBank/DDBJ whole genome shotgun (WGS) entry which is preliminary data.</text>
</comment>
<dbReference type="InterPro" id="IPR011042">
    <property type="entry name" value="6-blade_b-propeller_TolB-like"/>
</dbReference>
<keyword evidence="1" id="KW-0732">Signal</keyword>
<proteinExistence type="predicted"/>
<reference evidence="2 3" key="1">
    <citation type="submission" date="2017-08" db="EMBL/GenBank/DDBJ databases">
        <title>Infants hospitalized years apart are colonized by the same room-sourced microbial strains.</title>
        <authorList>
            <person name="Brooks B."/>
            <person name="Olm M.R."/>
            <person name="Firek B.A."/>
            <person name="Baker R."/>
            <person name="Thomas B.C."/>
            <person name="Morowitz M.J."/>
            <person name="Banfield J.F."/>
        </authorList>
    </citation>
    <scope>NUCLEOTIDE SEQUENCE [LARGE SCALE GENOMIC DNA]</scope>
    <source>
        <strain evidence="2">S2_018_000_R2_101</strain>
    </source>
</reference>
<evidence type="ECO:0008006" key="4">
    <source>
        <dbReference type="Google" id="ProtNLM"/>
    </source>
</evidence>